<dbReference type="GO" id="GO:0003677">
    <property type="term" value="F:DNA binding"/>
    <property type="evidence" value="ECO:0007669"/>
    <property type="project" value="UniProtKB-KW"/>
</dbReference>
<evidence type="ECO:0000256" key="6">
    <source>
        <dbReference type="ARBA" id="ARBA00022932"/>
    </source>
</evidence>
<gene>
    <name evidence="10" type="ORF">XDN619_LOCUS31228</name>
</gene>
<comment type="similarity">
    <text evidence="1">Belongs to the DNA polymerase type-B family.</text>
</comment>
<dbReference type="InterPro" id="IPR023211">
    <property type="entry name" value="DNA_pol_palm_dom_sf"/>
</dbReference>
<dbReference type="GO" id="GO:0003887">
    <property type="term" value="F:DNA-directed DNA polymerase activity"/>
    <property type="evidence" value="ECO:0007669"/>
    <property type="project" value="UniProtKB-KW"/>
</dbReference>
<evidence type="ECO:0000256" key="2">
    <source>
        <dbReference type="ARBA" id="ARBA00012417"/>
    </source>
</evidence>
<dbReference type="InterPro" id="IPR043502">
    <property type="entry name" value="DNA/RNA_pol_sf"/>
</dbReference>
<dbReference type="EC" id="2.7.7.7" evidence="2"/>
<dbReference type="GO" id="GO:0006260">
    <property type="term" value="P:DNA replication"/>
    <property type="evidence" value="ECO:0007669"/>
    <property type="project" value="UniProtKB-KW"/>
</dbReference>
<dbReference type="PANTHER" id="PTHR33568">
    <property type="entry name" value="DNA POLYMERASE"/>
    <property type="match status" value="1"/>
</dbReference>
<keyword evidence="6" id="KW-0239">DNA-directed DNA polymerase</keyword>
<dbReference type="SUPFAM" id="SSF56672">
    <property type="entry name" value="DNA/RNA polymerases"/>
    <property type="match status" value="1"/>
</dbReference>
<dbReference type="Gene3D" id="3.90.1600.10">
    <property type="entry name" value="Palm domain of DNA polymerase"/>
    <property type="match status" value="2"/>
</dbReference>
<dbReference type="Proteomes" id="UP000663887">
    <property type="component" value="Unassembled WGS sequence"/>
</dbReference>
<dbReference type="PANTHER" id="PTHR33568:SF3">
    <property type="entry name" value="DNA-DIRECTED DNA POLYMERASE"/>
    <property type="match status" value="1"/>
</dbReference>
<evidence type="ECO:0000256" key="1">
    <source>
        <dbReference type="ARBA" id="ARBA00005755"/>
    </source>
</evidence>
<proteinExistence type="inferred from homology"/>
<evidence type="ECO:0000256" key="4">
    <source>
        <dbReference type="ARBA" id="ARBA00022695"/>
    </source>
</evidence>
<evidence type="ECO:0000313" key="10">
    <source>
        <dbReference type="EMBL" id="CAF2171578.1"/>
    </source>
</evidence>
<name>A0A816YRY5_9BILA</name>
<evidence type="ECO:0000256" key="5">
    <source>
        <dbReference type="ARBA" id="ARBA00022705"/>
    </source>
</evidence>
<sequence length="515" mass="59436">MRQDALLKTKFKIKIIWDCEWDRLKMSSPRLREFLLNRRRTVIHDRIPIRDCLYGGRVEVFQLNFEGSQTQKLHQYDYVSLYPSVMYENKIPCGSYIHLTGEQIPPIEDLIEKMKSEEYFGVVWCTVLPVQGLRYPILPYRTNSKDSKLLFGNCRKCMEERSDQCNHTIDERKLTSVWMSCELIFAISRGYKLLSVIEFVKFERMEYLFKDFIKTFFVAKAECGGIPPNTDVNEMADYFLSKGIQIDPSKVHYNSSKYFLSKQFLNCLWGRVSLRTLGKPKHVLVKTMFELWSYINSPEIEVKSVICGTDRALVKYIDTKESTARVGLTNCVVGGHITSLARLKLYELIEKLGDRICYVDTDSVLFKCNSTIVNQYMPTLSKYNFLGELSCELSKFGFGSYASAFISTGPKCYSLKVVTPASDENNHEEKINYVVKSKGFSLNKKTEPLLNFESYKSLVTGETDSLEIPTTRFSCLEGGGIQITNYFKNLTYTFNKRIVKLENGVYNTYPFGYVG</sequence>
<dbReference type="EMBL" id="CAJNRG010015551">
    <property type="protein sequence ID" value="CAF2171578.1"/>
    <property type="molecule type" value="Genomic_DNA"/>
</dbReference>
<keyword evidence="7" id="KW-0238">DNA-binding</keyword>
<organism evidence="10 11">
    <name type="scientific">Rotaria magnacalcarata</name>
    <dbReference type="NCBI Taxonomy" id="392030"/>
    <lineage>
        <taxon>Eukaryota</taxon>
        <taxon>Metazoa</taxon>
        <taxon>Spiralia</taxon>
        <taxon>Gnathifera</taxon>
        <taxon>Rotifera</taxon>
        <taxon>Eurotatoria</taxon>
        <taxon>Bdelloidea</taxon>
        <taxon>Philodinida</taxon>
        <taxon>Philodinidae</taxon>
        <taxon>Rotaria</taxon>
    </lineage>
</organism>
<keyword evidence="5" id="KW-0235">DNA replication</keyword>
<dbReference type="AlphaFoldDB" id="A0A816YRY5"/>
<evidence type="ECO:0000256" key="7">
    <source>
        <dbReference type="ARBA" id="ARBA00023125"/>
    </source>
</evidence>
<reference evidence="10" key="1">
    <citation type="submission" date="2021-02" db="EMBL/GenBank/DDBJ databases">
        <authorList>
            <person name="Nowell W R."/>
        </authorList>
    </citation>
    <scope>NUCLEOTIDE SEQUENCE</scope>
</reference>
<comment type="caution">
    <text evidence="10">The sequence shown here is derived from an EMBL/GenBank/DDBJ whole genome shotgun (WGS) entry which is preliminary data.</text>
</comment>
<keyword evidence="4" id="KW-0548">Nucleotidyltransferase</keyword>
<dbReference type="Pfam" id="PF03175">
    <property type="entry name" value="DNA_pol_B_2"/>
    <property type="match status" value="1"/>
</dbReference>
<comment type="catalytic activity">
    <reaction evidence="8">
        <text>DNA(n) + a 2'-deoxyribonucleoside 5'-triphosphate = DNA(n+1) + diphosphate</text>
        <dbReference type="Rhea" id="RHEA:22508"/>
        <dbReference type="Rhea" id="RHEA-COMP:17339"/>
        <dbReference type="Rhea" id="RHEA-COMP:17340"/>
        <dbReference type="ChEBI" id="CHEBI:33019"/>
        <dbReference type="ChEBI" id="CHEBI:61560"/>
        <dbReference type="ChEBI" id="CHEBI:173112"/>
        <dbReference type="EC" id="2.7.7.7"/>
    </reaction>
</comment>
<keyword evidence="3" id="KW-0808">Transferase</keyword>
<evidence type="ECO:0000256" key="3">
    <source>
        <dbReference type="ARBA" id="ARBA00022679"/>
    </source>
</evidence>
<dbReference type="InterPro" id="IPR004868">
    <property type="entry name" value="DNA-dir_DNA_pol_B_mt/vir"/>
</dbReference>
<dbReference type="GO" id="GO:0000166">
    <property type="term" value="F:nucleotide binding"/>
    <property type="evidence" value="ECO:0007669"/>
    <property type="project" value="InterPro"/>
</dbReference>
<evidence type="ECO:0000259" key="9">
    <source>
        <dbReference type="Pfam" id="PF03175"/>
    </source>
</evidence>
<protein>
    <recommendedName>
        <fullName evidence="2">DNA-directed DNA polymerase</fullName>
        <ecNumber evidence="2">2.7.7.7</ecNumber>
    </recommendedName>
</protein>
<evidence type="ECO:0000313" key="11">
    <source>
        <dbReference type="Proteomes" id="UP000663887"/>
    </source>
</evidence>
<feature type="domain" description="DNA-directed DNA polymerase family B mitochondria/virus" evidence="9">
    <location>
        <begin position="49"/>
        <end position="222"/>
    </location>
</feature>
<accession>A0A816YRY5</accession>
<evidence type="ECO:0000256" key="8">
    <source>
        <dbReference type="ARBA" id="ARBA00049244"/>
    </source>
</evidence>